<keyword evidence="1" id="KW-0597">Phosphoprotein</keyword>
<dbReference type="GO" id="GO:0110001">
    <property type="term" value="C:toxin-antitoxin complex"/>
    <property type="evidence" value="ECO:0007669"/>
    <property type="project" value="InterPro"/>
</dbReference>
<proteinExistence type="predicted"/>
<keyword evidence="3" id="KW-0540">Nuclease</keyword>
<dbReference type="GO" id="GO:0004540">
    <property type="term" value="F:RNA nuclease activity"/>
    <property type="evidence" value="ECO:0007669"/>
    <property type="project" value="InterPro"/>
</dbReference>
<dbReference type="InterPro" id="IPR051813">
    <property type="entry name" value="HepT_RNase_toxin"/>
</dbReference>
<sequence>MNSRDRASLLDIIKAAELSQSFVQDMDKFSFTQDIKTQSAVLYQIAILGEAVKRLSPELRDNYPDIPWSAMAGMRDKLIHDYEGVDIDRVWLTLELSIPELLKKIKPMLQLS</sequence>
<organism evidence="6">
    <name type="scientific">Planktothricoides sp. SpSt-374</name>
    <dbReference type="NCBI Taxonomy" id="2282167"/>
    <lineage>
        <taxon>Bacteria</taxon>
        <taxon>Bacillati</taxon>
        <taxon>Cyanobacteriota</taxon>
        <taxon>Cyanophyceae</taxon>
        <taxon>Oscillatoriophycideae</taxon>
        <taxon>Oscillatoriales</taxon>
        <taxon>Oscillatoriaceae</taxon>
        <taxon>Planktothricoides</taxon>
    </lineage>
</organism>
<dbReference type="PANTHER" id="PTHR34139:SF1">
    <property type="entry name" value="RNASE MJ1380-RELATED"/>
    <property type="match status" value="1"/>
</dbReference>
<dbReference type="EMBL" id="DSPX01000184">
    <property type="protein sequence ID" value="HGG02449.1"/>
    <property type="molecule type" value="Genomic_DNA"/>
</dbReference>
<evidence type="ECO:0000313" key="6">
    <source>
        <dbReference type="EMBL" id="HGG02449.1"/>
    </source>
</evidence>
<evidence type="ECO:0000256" key="2">
    <source>
        <dbReference type="ARBA" id="ARBA00022649"/>
    </source>
</evidence>
<keyword evidence="5" id="KW-0378">Hydrolase</keyword>
<evidence type="ECO:0000256" key="1">
    <source>
        <dbReference type="ARBA" id="ARBA00022553"/>
    </source>
</evidence>
<name>A0A7C3ZXW2_9CYAN</name>
<dbReference type="PANTHER" id="PTHR34139">
    <property type="entry name" value="UPF0331 PROTEIN MJ0127"/>
    <property type="match status" value="1"/>
</dbReference>
<keyword evidence="2" id="KW-1277">Toxin-antitoxin system</keyword>
<accession>A0A7C3ZXW2</accession>
<dbReference type="InterPro" id="IPR008201">
    <property type="entry name" value="HepT-like"/>
</dbReference>
<evidence type="ECO:0000256" key="5">
    <source>
        <dbReference type="ARBA" id="ARBA00022801"/>
    </source>
</evidence>
<comment type="caution">
    <text evidence="6">The sequence shown here is derived from an EMBL/GenBank/DDBJ whole genome shotgun (WGS) entry which is preliminary data.</text>
</comment>
<evidence type="ECO:0000256" key="4">
    <source>
        <dbReference type="ARBA" id="ARBA00022741"/>
    </source>
</evidence>
<dbReference type="Pfam" id="PF01934">
    <property type="entry name" value="HepT-like"/>
    <property type="match status" value="1"/>
</dbReference>
<gene>
    <name evidence="6" type="ORF">ENR15_17840</name>
</gene>
<dbReference type="AlphaFoldDB" id="A0A7C3ZXW2"/>
<reference evidence="6" key="1">
    <citation type="journal article" date="2020" name="mSystems">
        <title>Genome- and Community-Level Interaction Insights into Carbon Utilization and Element Cycling Functions of Hydrothermarchaeota in Hydrothermal Sediment.</title>
        <authorList>
            <person name="Zhou Z."/>
            <person name="Liu Y."/>
            <person name="Xu W."/>
            <person name="Pan J."/>
            <person name="Luo Z.H."/>
            <person name="Li M."/>
        </authorList>
    </citation>
    <scope>NUCLEOTIDE SEQUENCE [LARGE SCALE GENOMIC DNA]</scope>
    <source>
        <strain evidence="6">SpSt-374</strain>
    </source>
</reference>
<keyword evidence="4" id="KW-0547">Nucleotide-binding</keyword>
<dbReference type="GO" id="GO:0016787">
    <property type="term" value="F:hydrolase activity"/>
    <property type="evidence" value="ECO:0007669"/>
    <property type="project" value="UniProtKB-KW"/>
</dbReference>
<dbReference type="GO" id="GO:0000166">
    <property type="term" value="F:nucleotide binding"/>
    <property type="evidence" value="ECO:0007669"/>
    <property type="project" value="UniProtKB-KW"/>
</dbReference>
<protein>
    <submittedName>
        <fullName evidence="6">DUF86 domain-containing protein</fullName>
    </submittedName>
</protein>
<evidence type="ECO:0000256" key="3">
    <source>
        <dbReference type="ARBA" id="ARBA00022722"/>
    </source>
</evidence>